<gene>
    <name evidence="7" type="ORF">WHR41_07007</name>
</gene>
<feature type="domain" description="C2H2-type" evidence="6">
    <location>
        <begin position="50"/>
        <end position="89"/>
    </location>
</feature>
<dbReference type="EMBL" id="JAAQHG020000025">
    <property type="protein sequence ID" value="KAL1584629.1"/>
    <property type="molecule type" value="Genomic_DNA"/>
</dbReference>
<organism evidence="7 8">
    <name type="scientific">Cladosporium halotolerans</name>
    <dbReference type="NCBI Taxonomy" id="1052096"/>
    <lineage>
        <taxon>Eukaryota</taxon>
        <taxon>Fungi</taxon>
        <taxon>Dikarya</taxon>
        <taxon>Ascomycota</taxon>
        <taxon>Pezizomycotina</taxon>
        <taxon>Dothideomycetes</taxon>
        <taxon>Dothideomycetidae</taxon>
        <taxon>Cladosporiales</taxon>
        <taxon>Cladosporiaceae</taxon>
        <taxon>Cladosporium</taxon>
    </lineage>
</organism>
<evidence type="ECO:0000256" key="3">
    <source>
        <dbReference type="PROSITE-ProRule" id="PRU00023"/>
    </source>
</evidence>
<feature type="compositionally biased region" description="Polar residues" evidence="5">
    <location>
        <begin position="247"/>
        <end position="260"/>
    </location>
</feature>
<feature type="region of interest" description="Disordered" evidence="5">
    <location>
        <begin position="334"/>
        <end position="402"/>
    </location>
</feature>
<dbReference type="RefSeq" id="XP_069227735.1">
    <property type="nucleotide sequence ID" value="XM_069375612.1"/>
</dbReference>
<feature type="compositionally biased region" description="Basic and acidic residues" evidence="5">
    <location>
        <begin position="93"/>
        <end position="102"/>
    </location>
</feature>
<feature type="repeat" description="ANK" evidence="3">
    <location>
        <begin position="705"/>
        <end position="737"/>
    </location>
</feature>
<evidence type="ECO:0000256" key="5">
    <source>
        <dbReference type="SAM" id="MobiDB-lite"/>
    </source>
</evidence>
<evidence type="ECO:0000256" key="4">
    <source>
        <dbReference type="PROSITE-ProRule" id="PRU00042"/>
    </source>
</evidence>
<comment type="caution">
    <text evidence="7">The sequence shown here is derived from an EMBL/GenBank/DDBJ whole genome shotgun (WGS) entry which is preliminary data.</text>
</comment>
<dbReference type="GeneID" id="96008450"/>
<dbReference type="PROSITE" id="PS50157">
    <property type="entry name" value="ZINC_FINGER_C2H2_2"/>
    <property type="match status" value="1"/>
</dbReference>
<accession>A0AB34KNL9</accession>
<evidence type="ECO:0000313" key="7">
    <source>
        <dbReference type="EMBL" id="KAL1584629.1"/>
    </source>
</evidence>
<dbReference type="InterPro" id="IPR050776">
    <property type="entry name" value="Ank_Repeat/CDKN_Inhibitor"/>
</dbReference>
<dbReference type="InterPro" id="IPR002110">
    <property type="entry name" value="Ankyrin_rpt"/>
</dbReference>
<dbReference type="AlphaFoldDB" id="A0AB34KNL9"/>
<protein>
    <recommendedName>
        <fullName evidence="6">C2H2-type domain-containing protein</fullName>
    </recommendedName>
</protein>
<feature type="repeat" description="ANK" evidence="3">
    <location>
        <begin position="671"/>
        <end position="692"/>
    </location>
</feature>
<evidence type="ECO:0000256" key="1">
    <source>
        <dbReference type="ARBA" id="ARBA00022737"/>
    </source>
</evidence>
<evidence type="ECO:0000313" key="8">
    <source>
        <dbReference type="Proteomes" id="UP000803884"/>
    </source>
</evidence>
<feature type="compositionally biased region" description="Basic and acidic residues" evidence="5">
    <location>
        <begin position="431"/>
        <end position="452"/>
    </location>
</feature>
<dbReference type="PROSITE" id="PS50297">
    <property type="entry name" value="ANK_REP_REGION"/>
    <property type="match status" value="2"/>
</dbReference>
<feature type="region of interest" description="Disordered" evidence="5">
    <location>
        <begin position="174"/>
        <end position="322"/>
    </location>
</feature>
<feature type="compositionally biased region" description="Polar residues" evidence="5">
    <location>
        <begin position="531"/>
        <end position="541"/>
    </location>
</feature>
<feature type="region of interest" description="Disordered" evidence="5">
    <location>
        <begin position="570"/>
        <end position="611"/>
    </location>
</feature>
<feature type="compositionally biased region" description="Polar residues" evidence="5">
    <location>
        <begin position="577"/>
        <end position="595"/>
    </location>
</feature>
<proteinExistence type="predicted"/>
<feature type="compositionally biased region" description="Polar residues" evidence="5">
    <location>
        <begin position="376"/>
        <end position="393"/>
    </location>
</feature>
<dbReference type="InterPro" id="IPR036770">
    <property type="entry name" value="Ankyrin_rpt-contain_sf"/>
</dbReference>
<dbReference type="GO" id="GO:0008270">
    <property type="term" value="F:zinc ion binding"/>
    <property type="evidence" value="ECO:0007669"/>
    <property type="project" value="UniProtKB-KW"/>
</dbReference>
<feature type="compositionally biased region" description="Polar residues" evidence="5">
    <location>
        <begin position="177"/>
        <end position="193"/>
    </location>
</feature>
<dbReference type="PANTHER" id="PTHR24201">
    <property type="entry name" value="ANK_REP_REGION DOMAIN-CONTAINING PROTEIN"/>
    <property type="match status" value="1"/>
</dbReference>
<keyword evidence="8" id="KW-1185">Reference proteome</keyword>
<dbReference type="SMART" id="SM00355">
    <property type="entry name" value="ZnF_C2H2"/>
    <property type="match status" value="2"/>
</dbReference>
<dbReference type="InterPro" id="IPR036236">
    <property type="entry name" value="Znf_C2H2_sf"/>
</dbReference>
<keyword evidence="2 3" id="KW-0040">ANK repeat</keyword>
<feature type="compositionally biased region" description="Polar residues" evidence="5">
    <location>
        <begin position="513"/>
        <end position="524"/>
    </location>
</feature>
<keyword evidence="4" id="KW-0479">Metal-binding</keyword>
<dbReference type="SUPFAM" id="SSF57667">
    <property type="entry name" value="beta-beta-alpha zinc fingers"/>
    <property type="match status" value="1"/>
</dbReference>
<reference evidence="7 8" key="1">
    <citation type="journal article" date="2020" name="Microbiol. Resour. Announc.">
        <title>Draft Genome Sequence of a Cladosporium Species Isolated from the Mesophotic Ascidian Didemnum maculosum.</title>
        <authorList>
            <person name="Gioti A."/>
            <person name="Siaperas R."/>
            <person name="Nikolaivits E."/>
            <person name="Le Goff G."/>
            <person name="Ouazzani J."/>
            <person name="Kotoulas G."/>
            <person name="Topakas E."/>
        </authorList>
    </citation>
    <scope>NUCLEOTIDE SEQUENCE [LARGE SCALE GENOMIC DNA]</scope>
    <source>
        <strain evidence="7 8">TM138-S3</strain>
    </source>
</reference>
<name>A0AB34KNL9_9PEZI</name>
<dbReference type="InterPro" id="IPR013087">
    <property type="entry name" value="Znf_C2H2_type"/>
</dbReference>
<feature type="compositionally biased region" description="Polar residues" evidence="5">
    <location>
        <begin position="107"/>
        <end position="116"/>
    </location>
</feature>
<dbReference type="SUPFAM" id="SSF48403">
    <property type="entry name" value="Ankyrin repeat"/>
    <property type="match status" value="1"/>
</dbReference>
<dbReference type="Proteomes" id="UP000803884">
    <property type="component" value="Unassembled WGS sequence"/>
</dbReference>
<dbReference type="Gene3D" id="3.30.160.60">
    <property type="entry name" value="Classic Zinc Finger"/>
    <property type="match status" value="1"/>
</dbReference>
<evidence type="ECO:0000259" key="6">
    <source>
        <dbReference type="PROSITE" id="PS50157"/>
    </source>
</evidence>
<dbReference type="Gene3D" id="1.25.40.20">
    <property type="entry name" value="Ankyrin repeat-containing domain"/>
    <property type="match status" value="2"/>
</dbReference>
<dbReference type="Pfam" id="PF12796">
    <property type="entry name" value="Ank_2"/>
    <property type="match status" value="1"/>
</dbReference>
<feature type="compositionally biased region" description="Low complexity" evidence="5">
    <location>
        <begin position="261"/>
        <end position="270"/>
    </location>
</feature>
<sequence length="777" mass="84982">MSATLNAPRREGGLTCEACNVHCGEQRAFKAHLRTKEHARNTGQPLPAQFECPWCHKGFTRSSGVQRHLQQGQCRGPQDSEATHAGSTRKRGVHTDSADSSKRPTKYSRSTSTFQEPNAIGSRITIVQDLGDAGASASFPPPPRSQYHQYAAPQQYDTPRYPNYGEPVATAAETRSFPASSTSILQPLPQATNARPIPDPRSSEFQSFPPASDTRPPPGPRRGSGLHLFPQIAPPKPTPPVSRFQWLGNTSPSRSESTTVSPPSDQSDSPPKSEAGTVHGGDANTPQMRHFESTSTLKPTKSRRISEVDNPPPLPPMDIDHDRDDFTLVVRARGSSNTLKPAKSRLILDDSEPLPQPEITADQDRDNYRLGVRPSESASTLKQAKPRTMSSPNEALPRFDTSHFQDQDTYQALHAPPHESTTSLEQFQPKDAPDGRVSSSKEKTNDRDHDVFVKPGLPARGSGRTSTHENREASDSAGTLSTAMKHVSLDADPGAPNAGSSEDRRDSTHIRSSRMSTAESFLSTKSRHSLAPSTKSKQSVAMSTKSKHSIASLGSIGSLFLNRSPRNSPAASFRWSMDTTSTRSNGWRSTRSTVSDEMPGPMLEPTDEELKESRKQESFWDRYYPRRGKPRILEWSPHPAYLWDHAAQGNVEGVRRTLNFGNVDVNRPDQYGWTALLTAASQGNVEIVRLLLARKDIDVEYQDAQGSTALSWAASNGHVEVVRLLLASGKVAKHKDNGVGAAALTWATMKGHSEIVSLLMQELFTEDEAAKLAEGEA</sequence>
<dbReference type="PANTHER" id="PTHR24201:SF16">
    <property type="entry name" value="ANKYRIN-1-LIKE-RELATED"/>
    <property type="match status" value="1"/>
</dbReference>
<dbReference type="GO" id="GO:0005634">
    <property type="term" value="C:nucleus"/>
    <property type="evidence" value="ECO:0007669"/>
    <property type="project" value="TreeGrafter"/>
</dbReference>
<feature type="region of interest" description="Disordered" evidence="5">
    <location>
        <begin position="417"/>
        <end position="541"/>
    </location>
</feature>
<feature type="region of interest" description="Disordered" evidence="5">
    <location>
        <begin position="66"/>
        <end position="121"/>
    </location>
</feature>
<keyword evidence="4" id="KW-0862">Zinc</keyword>
<evidence type="ECO:0000256" key="2">
    <source>
        <dbReference type="ARBA" id="ARBA00023043"/>
    </source>
</evidence>
<dbReference type="SMART" id="SM00248">
    <property type="entry name" value="ANK"/>
    <property type="match status" value="3"/>
</dbReference>
<keyword evidence="4" id="KW-0863">Zinc-finger</keyword>
<keyword evidence="1" id="KW-0677">Repeat</keyword>
<dbReference type="PROSITE" id="PS50088">
    <property type="entry name" value="ANK_REPEAT"/>
    <property type="match status" value="2"/>
</dbReference>